<keyword evidence="4" id="KW-1185">Reference proteome</keyword>
<evidence type="ECO:0000313" key="4">
    <source>
        <dbReference type="Proteomes" id="UP000002280"/>
    </source>
</evidence>
<dbReference type="Proteomes" id="UP000002280">
    <property type="component" value="Chromosome 2"/>
</dbReference>
<evidence type="ECO:0000256" key="1">
    <source>
        <dbReference type="ARBA" id="ARBA00008796"/>
    </source>
</evidence>
<dbReference type="InterPro" id="IPR002993">
    <property type="entry name" value="ODC_AZ"/>
</dbReference>
<dbReference type="GO" id="GO:0045732">
    <property type="term" value="P:positive regulation of protein catabolic process"/>
    <property type="evidence" value="ECO:0007669"/>
    <property type="project" value="Ensembl"/>
</dbReference>
<dbReference type="OMA" id="YPLERDH"/>
<dbReference type="GO" id="GO:1902268">
    <property type="term" value="P:negative regulation of polyamine transmembrane transport"/>
    <property type="evidence" value="ECO:0007669"/>
    <property type="project" value="Ensembl"/>
</dbReference>
<dbReference type="InterPro" id="IPR038581">
    <property type="entry name" value="ODC_AZ_sf"/>
</dbReference>
<dbReference type="InterPro" id="IPR016181">
    <property type="entry name" value="Acyl_CoA_acyltransferase"/>
</dbReference>
<dbReference type="GO" id="GO:0008073">
    <property type="term" value="F:ornithine decarboxylase inhibitor activity"/>
    <property type="evidence" value="ECO:0000318"/>
    <property type="project" value="GO_Central"/>
</dbReference>
<gene>
    <name evidence="3" type="primary">OAZ3</name>
</gene>
<dbReference type="GeneTree" id="ENSGT00940000161581"/>
<dbReference type="PROSITE" id="PS01337">
    <property type="entry name" value="ODC_AZ"/>
    <property type="match status" value="1"/>
</dbReference>
<reference evidence="3" key="3">
    <citation type="submission" date="2025-09" db="UniProtKB">
        <authorList>
            <consortium name="Ensembl"/>
        </authorList>
    </citation>
    <scope>IDENTIFICATION</scope>
</reference>
<dbReference type="AlphaFoldDB" id="F7C7G1"/>
<evidence type="ECO:0000256" key="2">
    <source>
        <dbReference type="ARBA" id="ARBA00022758"/>
    </source>
</evidence>
<keyword evidence="2" id="KW-0688">Ribosomal frameshifting</keyword>
<dbReference type="STRING" id="13616.ENSMODP00000023586"/>
<proteinExistence type="inferred from homology"/>
<dbReference type="eggNOG" id="KOG4387">
    <property type="taxonomic scope" value="Eukaryota"/>
</dbReference>
<dbReference type="SUPFAM" id="SSF55729">
    <property type="entry name" value="Acyl-CoA N-acyltransferases (Nat)"/>
    <property type="match status" value="1"/>
</dbReference>
<dbReference type="PANTHER" id="PTHR10279:SF9">
    <property type="entry name" value="ORNITHINE DECARBOXYLASE ANTIZYME 3"/>
    <property type="match status" value="1"/>
</dbReference>
<dbReference type="GO" id="GO:0005737">
    <property type="term" value="C:cytoplasm"/>
    <property type="evidence" value="ECO:0000318"/>
    <property type="project" value="GO_Central"/>
</dbReference>
<accession>F7C7G1</accession>
<protein>
    <submittedName>
        <fullName evidence="3">Ornithine decarboxylase antizyme 3</fullName>
    </submittedName>
</protein>
<dbReference type="Bgee" id="ENSMODG00000018904">
    <property type="expression patterns" value="Expressed in spermatid and 17 other cell types or tissues"/>
</dbReference>
<name>F7C7G1_MONDO</name>
<evidence type="ECO:0000313" key="3">
    <source>
        <dbReference type="Ensembl" id="ENSMODP00000023586.3"/>
    </source>
</evidence>
<dbReference type="GO" id="GO:0005634">
    <property type="term" value="C:nucleus"/>
    <property type="evidence" value="ECO:0000318"/>
    <property type="project" value="GO_Central"/>
</dbReference>
<organism evidence="3 4">
    <name type="scientific">Monodelphis domestica</name>
    <name type="common">Gray short-tailed opossum</name>
    <dbReference type="NCBI Taxonomy" id="13616"/>
    <lineage>
        <taxon>Eukaryota</taxon>
        <taxon>Metazoa</taxon>
        <taxon>Chordata</taxon>
        <taxon>Craniata</taxon>
        <taxon>Vertebrata</taxon>
        <taxon>Euteleostomi</taxon>
        <taxon>Mammalia</taxon>
        <taxon>Metatheria</taxon>
        <taxon>Didelphimorphia</taxon>
        <taxon>Didelphidae</taxon>
        <taxon>Monodelphis</taxon>
    </lineage>
</organism>
<dbReference type="InParanoid" id="F7C7G1"/>
<dbReference type="GO" id="GO:0090316">
    <property type="term" value="P:positive regulation of intracellular protein transport"/>
    <property type="evidence" value="ECO:0007669"/>
    <property type="project" value="Ensembl"/>
</dbReference>
<comment type="similarity">
    <text evidence="1">Belongs to the ODC antizyme family.</text>
</comment>
<dbReference type="FunCoup" id="F7C7G1">
    <property type="interactions" value="482"/>
</dbReference>
<dbReference type="RefSeq" id="NP_001278365.2">
    <property type="nucleotide sequence ID" value="NM_001291436.1"/>
</dbReference>
<dbReference type="GO" id="GO:0075523">
    <property type="term" value="P:viral translational frameshifting"/>
    <property type="evidence" value="ECO:0007669"/>
    <property type="project" value="UniProtKB-KW"/>
</dbReference>
<reference evidence="3" key="2">
    <citation type="submission" date="2025-08" db="UniProtKB">
        <authorList>
            <consortium name="Ensembl"/>
        </authorList>
    </citation>
    <scope>IDENTIFICATION</scope>
</reference>
<dbReference type="Gene3D" id="3.40.630.60">
    <property type="match status" value="1"/>
</dbReference>
<sequence>MSCVRLCPNTFSLSYIKKGKKRNYCYPPCSPFAYLDYCYTYNYIVREKMLPCYPCFKRTTVTERDNLTLRPRCCLQCSESLAGLQVGRSTEQGDHDQLKELYSAGNLTVLANESLLHQDPVQLDFHFRLTPQASVHWHGLLCDHRLFLDIPYRALDQGNRESLTATLEYVEEKTDVDSVFVNFHNARNDRGALLRAFSYMGFEVVRPDHPALPPWDNVIFMVYPLERDCGNLPSKPS</sequence>
<reference evidence="3 4" key="1">
    <citation type="journal article" date="2007" name="Nature">
        <title>Genome of the marsupial Monodelphis domestica reveals innovation in non-coding sequences.</title>
        <authorList>
            <person name="Mikkelsen T.S."/>
            <person name="Wakefield M.J."/>
            <person name="Aken B."/>
            <person name="Amemiya C.T."/>
            <person name="Chang J.L."/>
            <person name="Duke S."/>
            <person name="Garber M."/>
            <person name="Gentles A.J."/>
            <person name="Goodstadt L."/>
            <person name="Heger A."/>
            <person name="Jurka J."/>
            <person name="Kamal M."/>
            <person name="Mauceli E."/>
            <person name="Searle S.M."/>
            <person name="Sharpe T."/>
            <person name="Baker M.L."/>
            <person name="Batzer M.A."/>
            <person name="Benos P.V."/>
            <person name="Belov K."/>
            <person name="Clamp M."/>
            <person name="Cook A."/>
            <person name="Cuff J."/>
            <person name="Das R."/>
            <person name="Davidow L."/>
            <person name="Deakin J.E."/>
            <person name="Fazzari M.J."/>
            <person name="Glass J.L."/>
            <person name="Grabherr M."/>
            <person name="Greally J.M."/>
            <person name="Gu W."/>
            <person name="Hore T.A."/>
            <person name="Huttley G.A."/>
            <person name="Kleber M."/>
            <person name="Jirtle R.L."/>
            <person name="Koina E."/>
            <person name="Lee J.T."/>
            <person name="Mahony S."/>
            <person name="Marra M.A."/>
            <person name="Miller R.D."/>
            <person name="Nicholls R.D."/>
            <person name="Oda M."/>
            <person name="Papenfuss A.T."/>
            <person name="Parra Z.E."/>
            <person name="Pollock D.D."/>
            <person name="Ray D.A."/>
            <person name="Schein J.E."/>
            <person name="Speed T.P."/>
            <person name="Thompson K."/>
            <person name="VandeBerg J.L."/>
            <person name="Wade C.M."/>
            <person name="Walker J.A."/>
            <person name="Waters P.D."/>
            <person name="Webber C."/>
            <person name="Weidman J.R."/>
            <person name="Xie X."/>
            <person name="Zody M.C."/>
            <person name="Baldwin J."/>
            <person name="Abdouelleil A."/>
            <person name="Abdulkadir J."/>
            <person name="Abebe A."/>
            <person name="Abera B."/>
            <person name="Abreu J."/>
            <person name="Acer S.C."/>
            <person name="Aftuck L."/>
            <person name="Alexander A."/>
            <person name="An P."/>
            <person name="Anderson E."/>
            <person name="Anderson S."/>
            <person name="Arachi H."/>
            <person name="Azer M."/>
            <person name="Bachantsang P."/>
            <person name="Barry A."/>
            <person name="Bayul T."/>
            <person name="Berlin A."/>
            <person name="Bessette D."/>
            <person name="Bloom T."/>
            <person name="Bloom T."/>
            <person name="Boguslavskiy L."/>
            <person name="Bonnet C."/>
            <person name="Boukhgalter B."/>
            <person name="Bourzgui I."/>
            <person name="Brown A."/>
            <person name="Cahill P."/>
            <person name="Channer S."/>
            <person name="Cheshatsang Y."/>
            <person name="Chuda L."/>
            <person name="Citroen M."/>
            <person name="Collymore A."/>
            <person name="Cooke P."/>
            <person name="Costello M."/>
            <person name="D'Aco K."/>
            <person name="Daza R."/>
            <person name="De Haan G."/>
            <person name="DeGray S."/>
            <person name="DeMaso C."/>
            <person name="Dhargay N."/>
            <person name="Dooley K."/>
            <person name="Dooley E."/>
            <person name="Doricent M."/>
            <person name="Dorje P."/>
            <person name="Dorjee K."/>
            <person name="Dupes A."/>
            <person name="Elong R."/>
            <person name="Falk J."/>
            <person name="Farina A."/>
            <person name="Faro S."/>
            <person name="Ferguson D."/>
            <person name="Fisher S."/>
            <person name="Foley C.D."/>
            <person name="Franke A."/>
            <person name="Friedrich D."/>
            <person name="Gadbois L."/>
            <person name="Gearin G."/>
            <person name="Gearin C.R."/>
            <person name="Giannoukos G."/>
            <person name="Goode T."/>
            <person name="Graham J."/>
            <person name="Grandbois E."/>
            <person name="Grewal S."/>
            <person name="Gyaltsen K."/>
            <person name="Hafez N."/>
            <person name="Hagos B."/>
            <person name="Hall J."/>
            <person name="Henson C."/>
            <person name="Hollinger A."/>
            <person name="Honan T."/>
            <person name="Huard M.D."/>
            <person name="Hughes L."/>
            <person name="Hurhula B."/>
            <person name="Husby M.E."/>
            <person name="Kamat A."/>
            <person name="Kanga B."/>
            <person name="Kashin S."/>
            <person name="Khazanovich D."/>
            <person name="Kisner P."/>
            <person name="Lance K."/>
            <person name="Lara M."/>
            <person name="Lee W."/>
            <person name="Lennon N."/>
            <person name="Letendre F."/>
            <person name="LeVine R."/>
            <person name="Lipovsky A."/>
            <person name="Liu X."/>
            <person name="Liu J."/>
            <person name="Liu S."/>
            <person name="Lokyitsang T."/>
            <person name="Lokyitsang Y."/>
            <person name="Lubonja R."/>
            <person name="Lui A."/>
            <person name="MacDonald P."/>
            <person name="Magnisalis V."/>
            <person name="Maru K."/>
            <person name="Matthews C."/>
            <person name="McCusker W."/>
            <person name="McDonough S."/>
            <person name="Mehta T."/>
            <person name="Meldrim J."/>
            <person name="Meneus L."/>
            <person name="Mihai O."/>
            <person name="Mihalev A."/>
            <person name="Mihova T."/>
            <person name="Mittelman R."/>
            <person name="Mlenga V."/>
            <person name="Montmayeur A."/>
            <person name="Mulrain L."/>
            <person name="Navidi A."/>
            <person name="Naylor J."/>
            <person name="Negash T."/>
            <person name="Nguyen T."/>
            <person name="Nguyen N."/>
            <person name="Nicol R."/>
            <person name="Norbu C."/>
            <person name="Norbu N."/>
            <person name="Novod N."/>
            <person name="O'Neill B."/>
            <person name="Osman S."/>
            <person name="Markiewicz E."/>
            <person name="Oyono O.L."/>
            <person name="Patti C."/>
            <person name="Phunkhang P."/>
            <person name="Pierre F."/>
            <person name="Priest M."/>
            <person name="Raghuraman S."/>
            <person name="Rege F."/>
            <person name="Reyes R."/>
            <person name="Rise C."/>
            <person name="Rogov P."/>
            <person name="Ross K."/>
            <person name="Ryan E."/>
            <person name="Settipalli S."/>
            <person name="Shea T."/>
            <person name="Sherpa N."/>
            <person name="Shi L."/>
            <person name="Shih D."/>
            <person name="Sparrow T."/>
            <person name="Spaulding J."/>
            <person name="Stalker J."/>
            <person name="Stange-Thomann N."/>
            <person name="Stavropoulos S."/>
            <person name="Stone C."/>
            <person name="Strader C."/>
            <person name="Tesfaye S."/>
            <person name="Thomson T."/>
            <person name="Thoulutsang Y."/>
            <person name="Thoulutsang D."/>
            <person name="Topham K."/>
            <person name="Topping I."/>
            <person name="Tsamla T."/>
            <person name="Vassiliev H."/>
            <person name="Vo A."/>
            <person name="Wangchuk T."/>
            <person name="Wangdi T."/>
            <person name="Weiand M."/>
            <person name="Wilkinson J."/>
            <person name="Wilson A."/>
            <person name="Yadav S."/>
            <person name="Young G."/>
            <person name="Yu Q."/>
            <person name="Zembek L."/>
            <person name="Zhong D."/>
            <person name="Zimmer A."/>
            <person name="Zwirko Z."/>
            <person name="Jaffe D.B."/>
            <person name="Alvarez P."/>
            <person name="Brockman W."/>
            <person name="Butler J."/>
            <person name="Chin C."/>
            <person name="Gnerre S."/>
            <person name="MacCallum I."/>
            <person name="Graves J.A."/>
            <person name="Ponting C.P."/>
            <person name="Breen M."/>
            <person name="Samollow P.B."/>
            <person name="Lander E.S."/>
            <person name="Lindblad-Toh K."/>
        </authorList>
    </citation>
    <scope>NUCLEOTIDE SEQUENCE [LARGE SCALE GENOMIC DNA]</scope>
</reference>
<dbReference type="Ensembl" id="ENSMODT00000024005.3">
    <property type="protein sequence ID" value="ENSMODP00000023586.3"/>
    <property type="gene ID" value="ENSMODG00000018904.3"/>
</dbReference>
<dbReference type="Pfam" id="PF02100">
    <property type="entry name" value="ODC_AZ"/>
    <property type="match status" value="1"/>
</dbReference>
<dbReference type="GO" id="GO:0005654">
    <property type="term" value="C:nucleoplasm"/>
    <property type="evidence" value="ECO:0007669"/>
    <property type="project" value="Ensembl"/>
</dbReference>
<dbReference type="PANTHER" id="PTHR10279">
    <property type="entry name" value="ORNITHINE DECARBOXYLASE ANTIZYME"/>
    <property type="match status" value="1"/>
</dbReference>
<dbReference type="GeneID" id="100617372"/>
<dbReference type="HOGENOM" id="CLU_085486_0_0_1"/>